<reference evidence="1 2" key="1">
    <citation type="submission" date="2024-02" db="EMBL/GenBank/DDBJ databases">
        <authorList>
            <person name="Chen Y."/>
            <person name="Shah S."/>
            <person name="Dougan E. K."/>
            <person name="Thang M."/>
            <person name="Chan C."/>
        </authorList>
    </citation>
    <scope>NUCLEOTIDE SEQUENCE [LARGE SCALE GENOMIC DNA]</scope>
</reference>
<dbReference type="Proteomes" id="UP001642484">
    <property type="component" value="Unassembled WGS sequence"/>
</dbReference>
<protein>
    <submittedName>
        <fullName evidence="1">Uncharacterized protein</fullName>
    </submittedName>
</protein>
<comment type="caution">
    <text evidence="1">The sequence shown here is derived from an EMBL/GenBank/DDBJ whole genome shotgun (WGS) entry which is preliminary data.</text>
</comment>
<dbReference type="EMBL" id="CAXAMN010007583">
    <property type="protein sequence ID" value="CAK9022086.1"/>
    <property type="molecule type" value="Genomic_DNA"/>
</dbReference>
<name>A0ABP0K6D0_9DINO</name>
<gene>
    <name evidence="1" type="ORF">CCMP2556_LOCUS14683</name>
</gene>
<accession>A0ABP0K6D0</accession>
<keyword evidence="2" id="KW-1185">Reference proteome</keyword>
<evidence type="ECO:0000313" key="2">
    <source>
        <dbReference type="Proteomes" id="UP001642484"/>
    </source>
</evidence>
<evidence type="ECO:0000313" key="1">
    <source>
        <dbReference type="EMBL" id="CAK9022086.1"/>
    </source>
</evidence>
<proteinExistence type="predicted"/>
<sequence>MLVLQFSGALGQGTRKSATPNEWYKDLASYGIPMNLVRTALQTRLLTLLCPKDMYSDDPSVFSRLISLVVDDWKQLEDKGFEAPGYGTVYPIVIANKGGSSVDKRVQILSDDYIEYCEQNRKIKYLKSLEPHTFGLKDYMERRKCIIDADEDLRTIVSFQNAEASGTAAVNFFVSSLFSEGIWVPKCRAEAIIRAGNHFIRAYQYMAYRALQSGKPAFPLYPKNHMVQELVEEMTYQCNVSDFCWNILADACFQEEDMVGRVSYLTRCVSPRQQALRALQRYLAQVKVCWSVQG</sequence>
<organism evidence="1 2">
    <name type="scientific">Durusdinium trenchii</name>
    <dbReference type="NCBI Taxonomy" id="1381693"/>
    <lineage>
        <taxon>Eukaryota</taxon>
        <taxon>Sar</taxon>
        <taxon>Alveolata</taxon>
        <taxon>Dinophyceae</taxon>
        <taxon>Suessiales</taxon>
        <taxon>Symbiodiniaceae</taxon>
        <taxon>Durusdinium</taxon>
    </lineage>
</organism>